<name>A0ABY5WCJ3_9ACTN</name>
<evidence type="ECO:0000313" key="2">
    <source>
        <dbReference type="Proteomes" id="UP001059617"/>
    </source>
</evidence>
<proteinExistence type="predicted"/>
<evidence type="ECO:0000313" key="1">
    <source>
        <dbReference type="EMBL" id="UWP85856.1"/>
    </source>
</evidence>
<reference evidence="1" key="1">
    <citation type="submission" date="2021-04" db="EMBL/GenBank/DDBJ databases">
        <authorList>
            <person name="Hartkoorn R.C."/>
            <person name="Beaudoing E."/>
            <person name="Hot D."/>
        </authorList>
    </citation>
    <scope>NUCLEOTIDE SEQUENCE</scope>
    <source>
        <strain evidence="1">NRRL B-16292</strain>
    </source>
</reference>
<dbReference type="EMBL" id="CP073720">
    <property type="protein sequence ID" value="UWP85856.1"/>
    <property type="molecule type" value="Genomic_DNA"/>
</dbReference>
<protein>
    <submittedName>
        <fullName evidence="1">Uncharacterized protein</fullName>
    </submittedName>
</protein>
<keyword evidence="2" id="KW-1185">Reference proteome</keyword>
<sequence>MNALDGPNVRGPHVDGTYSIVSDIPGDGAWVLRDTGAGWEATHPRDGWLHLPGGVPCRWATAEDAAQAVLGDPADTLLVDGRRYWQVFQ</sequence>
<reference evidence="1" key="2">
    <citation type="submission" date="2022-09" db="EMBL/GenBank/DDBJ databases">
        <title>Biosynthetic gene clusters of Dactylosporangioum fulvum.</title>
        <authorList>
            <person name="Caradec T."/>
        </authorList>
    </citation>
    <scope>NUCLEOTIDE SEQUENCE</scope>
    <source>
        <strain evidence="1">NRRL B-16292</strain>
    </source>
</reference>
<dbReference type="RefSeq" id="WP_259864188.1">
    <property type="nucleotide sequence ID" value="NZ_BAAAST010000130.1"/>
</dbReference>
<accession>A0ABY5WCJ3</accession>
<gene>
    <name evidence="1" type="ORF">Dfulv_17055</name>
</gene>
<organism evidence="1 2">
    <name type="scientific">Dactylosporangium fulvum</name>
    <dbReference type="NCBI Taxonomy" id="53359"/>
    <lineage>
        <taxon>Bacteria</taxon>
        <taxon>Bacillati</taxon>
        <taxon>Actinomycetota</taxon>
        <taxon>Actinomycetes</taxon>
        <taxon>Micromonosporales</taxon>
        <taxon>Micromonosporaceae</taxon>
        <taxon>Dactylosporangium</taxon>
    </lineage>
</organism>
<dbReference type="Proteomes" id="UP001059617">
    <property type="component" value="Chromosome"/>
</dbReference>